<feature type="compositionally biased region" description="Acidic residues" evidence="1">
    <location>
        <begin position="242"/>
        <end position="252"/>
    </location>
</feature>
<evidence type="ECO:0000256" key="1">
    <source>
        <dbReference type="SAM" id="MobiDB-lite"/>
    </source>
</evidence>
<feature type="region of interest" description="Disordered" evidence="1">
    <location>
        <begin position="235"/>
        <end position="324"/>
    </location>
</feature>
<accession>A0A0N1PAY3</accession>
<evidence type="ECO:0000313" key="3">
    <source>
        <dbReference type="Proteomes" id="UP000038009"/>
    </source>
</evidence>
<feature type="region of interest" description="Disordered" evidence="1">
    <location>
        <begin position="1"/>
        <end position="152"/>
    </location>
</feature>
<sequence>MSSEEAIVKRRPSRPQVHPELQDEAHAAEEQFEEEEHLYEVGHHNEAAEETALLRKTCNQSDDSDAAYHVEPDVESEDENNRSAPFTEEEAAAAHDGHAAAAAAPPLSHLNAMPQFDAKAQKTKRARSAKKEAGVSPIAAAKPAAPKKKKPVHRVNLANVEKQPPVPEGVNTPRSIAVCEQHGVNPSELAPYPKERFQGAGVANEVAELRYHSYEKRRQARMAELKPAYRIALQAQRAQEAEKEEEAGEAEEEQRPTVQSTDEDDKMRRQFEAQHQRLLEQERRKASDSGGYGNDGYRRVSAHASYPRGTSPGRYSTSSAGLGRPTVDQPYSAVKIYSHCISEERQLTQSEAVMIENIHDREARRLDAQERAAIIQENRQLLYVEQELKKERVASANVQAKAHERKRLQQEHFLHSKDRYYEAAARRQILEVQRQAKLMESIAQKSNRTNTSEPFASLLSRHRSSSARRGSGNASAQQGEQSAEEHKVETEVR</sequence>
<protein>
    <submittedName>
        <fullName evidence="2">Uncharacterized protein</fullName>
    </submittedName>
</protein>
<feature type="compositionally biased region" description="Polar residues" evidence="1">
    <location>
        <begin position="443"/>
        <end position="454"/>
    </location>
</feature>
<feature type="compositionally biased region" description="Basic and acidic residues" evidence="1">
    <location>
        <begin position="265"/>
        <end position="287"/>
    </location>
</feature>
<organism evidence="2 3">
    <name type="scientific">Leptomonas seymouri</name>
    <dbReference type="NCBI Taxonomy" id="5684"/>
    <lineage>
        <taxon>Eukaryota</taxon>
        <taxon>Discoba</taxon>
        <taxon>Euglenozoa</taxon>
        <taxon>Kinetoplastea</taxon>
        <taxon>Metakinetoplastina</taxon>
        <taxon>Trypanosomatida</taxon>
        <taxon>Trypanosomatidae</taxon>
        <taxon>Leishmaniinae</taxon>
        <taxon>Leptomonas</taxon>
    </lineage>
</organism>
<keyword evidence="3" id="KW-1185">Reference proteome</keyword>
<dbReference type="OMA" id="FEAQHQR"/>
<dbReference type="Proteomes" id="UP000038009">
    <property type="component" value="Unassembled WGS sequence"/>
</dbReference>
<dbReference type="OrthoDB" id="310405at2759"/>
<feature type="compositionally biased region" description="Basic and acidic residues" evidence="1">
    <location>
        <begin position="483"/>
        <end position="493"/>
    </location>
</feature>
<evidence type="ECO:0000313" key="2">
    <source>
        <dbReference type="EMBL" id="KPI84654.1"/>
    </source>
</evidence>
<gene>
    <name evidence="2" type="ORF">ABL78_6295</name>
</gene>
<comment type="caution">
    <text evidence="2">The sequence shown here is derived from an EMBL/GenBank/DDBJ whole genome shotgun (WGS) entry which is preliminary data.</text>
</comment>
<dbReference type="EMBL" id="LJSK01000242">
    <property type="protein sequence ID" value="KPI84654.1"/>
    <property type="molecule type" value="Genomic_DNA"/>
</dbReference>
<feature type="compositionally biased region" description="Low complexity" evidence="1">
    <location>
        <begin position="467"/>
        <end position="476"/>
    </location>
</feature>
<feature type="compositionally biased region" description="Basic and acidic residues" evidence="1">
    <location>
        <begin position="20"/>
        <end position="29"/>
    </location>
</feature>
<dbReference type="PANTHER" id="PTHR38019:SF1">
    <property type="entry name" value="N-ACETYLTRANSFERASE DOMAIN-CONTAINING PROTEIN"/>
    <property type="match status" value="1"/>
</dbReference>
<feature type="compositionally biased region" description="Basic and acidic residues" evidence="1">
    <location>
        <begin position="38"/>
        <end position="47"/>
    </location>
</feature>
<dbReference type="VEuPathDB" id="TriTrypDB:Lsey_0242_0100"/>
<feature type="region of interest" description="Disordered" evidence="1">
    <location>
        <begin position="441"/>
        <end position="493"/>
    </location>
</feature>
<name>A0A0N1PAY3_LEPSE</name>
<reference evidence="2 3" key="1">
    <citation type="journal article" date="2015" name="PLoS Pathog.">
        <title>Leptomonas seymouri: Adaptations to the Dixenous Life Cycle Analyzed by Genome Sequencing, Transcriptome Profiling and Co-infection with Leishmania donovani.</title>
        <authorList>
            <person name="Kraeva N."/>
            <person name="Butenko A."/>
            <person name="Hlavacova J."/>
            <person name="Kostygov A."/>
            <person name="Myskova J."/>
            <person name="Grybchuk D."/>
            <person name="Lestinova T."/>
            <person name="Votypka J."/>
            <person name="Volf P."/>
            <person name="Opperdoes F."/>
            <person name="Flegontov P."/>
            <person name="Lukes J."/>
            <person name="Yurchenko V."/>
        </authorList>
    </citation>
    <scope>NUCLEOTIDE SEQUENCE [LARGE SCALE GENOMIC DNA]</scope>
    <source>
        <strain evidence="2 3">ATCC 30220</strain>
    </source>
</reference>
<proteinExistence type="predicted"/>
<dbReference type="PANTHER" id="PTHR38019">
    <property type="entry name" value="KDA ANTIGEN P200, PUTATIVE-RELATED"/>
    <property type="match status" value="1"/>
</dbReference>
<dbReference type="AlphaFoldDB" id="A0A0N1PAY3"/>